<comment type="caution">
    <text evidence="2">The sequence shown here is derived from an EMBL/GenBank/DDBJ whole genome shotgun (WGS) entry which is preliminary data.</text>
</comment>
<evidence type="ECO:0000313" key="3">
    <source>
        <dbReference type="Proteomes" id="UP000282674"/>
    </source>
</evidence>
<gene>
    <name evidence="2" type="ORF">EBO15_13910</name>
</gene>
<organism evidence="2 3">
    <name type="scientific">Actinomadura harenae</name>
    <dbReference type="NCBI Taxonomy" id="2483351"/>
    <lineage>
        <taxon>Bacteria</taxon>
        <taxon>Bacillati</taxon>
        <taxon>Actinomycetota</taxon>
        <taxon>Actinomycetes</taxon>
        <taxon>Streptosporangiales</taxon>
        <taxon>Thermomonosporaceae</taxon>
        <taxon>Actinomadura</taxon>
    </lineage>
</organism>
<dbReference type="RefSeq" id="WP_122194782.1">
    <property type="nucleotide sequence ID" value="NZ_JBHSKC010000003.1"/>
</dbReference>
<keyword evidence="3" id="KW-1185">Reference proteome</keyword>
<name>A0A3M2MAS5_9ACTN</name>
<keyword evidence="1" id="KW-0732">Signal</keyword>
<evidence type="ECO:0000313" key="2">
    <source>
        <dbReference type="EMBL" id="RMI44238.1"/>
    </source>
</evidence>
<protein>
    <recommendedName>
        <fullName evidence="4">Secreted protein</fullName>
    </recommendedName>
</protein>
<dbReference type="Proteomes" id="UP000282674">
    <property type="component" value="Unassembled WGS sequence"/>
</dbReference>
<sequence length="152" mass="16246">MKHIRITRGASVLAALSLGLTSLASVATAPAASATPAECASWPRPSSLPHGTVIREEALEGDKSIKLVVGQINGRQAGWAVIGGWTGMHDFFWLDVSTTGGNGNMQCGPFSSSGPNEPWWTPAHYASSDPNLRFRACARAAWTDYDVCTSWW</sequence>
<dbReference type="OrthoDB" id="3538827at2"/>
<dbReference type="EMBL" id="RFFG01000020">
    <property type="protein sequence ID" value="RMI44238.1"/>
    <property type="molecule type" value="Genomic_DNA"/>
</dbReference>
<reference evidence="2 3" key="1">
    <citation type="submission" date="2018-10" db="EMBL/GenBank/DDBJ databases">
        <title>Isolation from soil.</title>
        <authorList>
            <person name="Hu J."/>
        </authorList>
    </citation>
    <scope>NUCLEOTIDE SEQUENCE [LARGE SCALE GENOMIC DNA]</scope>
    <source>
        <strain evidence="2 3">NEAU-Ht49</strain>
    </source>
</reference>
<feature type="signal peptide" evidence="1">
    <location>
        <begin position="1"/>
        <end position="31"/>
    </location>
</feature>
<evidence type="ECO:0008006" key="4">
    <source>
        <dbReference type="Google" id="ProtNLM"/>
    </source>
</evidence>
<feature type="chain" id="PRO_5018249515" description="Secreted protein" evidence="1">
    <location>
        <begin position="32"/>
        <end position="152"/>
    </location>
</feature>
<proteinExistence type="predicted"/>
<dbReference type="AlphaFoldDB" id="A0A3M2MAS5"/>
<accession>A0A3M2MAS5</accession>
<evidence type="ECO:0000256" key="1">
    <source>
        <dbReference type="SAM" id="SignalP"/>
    </source>
</evidence>